<dbReference type="OrthoDB" id="5890863at2"/>
<dbReference type="GO" id="GO:0055052">
    <property type="term" value="C:ATP-binding cassette (ABC) transporter complex, substrate-binding subunit-containing"/>
    <property type="evidence" value="ECO:0007669"/>
    <property type="project" value="TreeGrafter"/>
</dbReference>
<dbReference type="EMBL" id="QUSW01000001">
    <property type="protein sequence ID" value="RQP25553.1"/>
    <property type="molecule type" value="Genomic_DNA"/>
</dbReference>
<accession>A0A3N7HUP9</accession>
<dbReference type="GO" id="GO:1901982">
    <property type="term" value="F:maltose binding"/>
    <property type="evidence" value="ECO:0007669"/>
    <property type="project" value="TreeGrafter"/>
</dbReference>
<organism evidence="5 6">
    <name type="scientific">Piscinibacter terrae</name>
    <dbReference type="NCBI Taxonomy" id="2496871"/>
    <lineage>
        <taxon>Bacteria</taxon>
        <taxon>Pseudomonadati</taxon>
        <taxon>Pseudomonadota</taxon>
        <taxon>Betaproteobacteria</taxon>
        <taxon>Burkholderiales</taxon>
        <taxon>Sphaerotilaceae</taxon>
        <taxon>Piscinibacter</taxon>
    </lineage>
</organism>
<sequence length="426" mass="45608">MQRSTQTVIQGAVGAAVLAFAFGAQAASIKISCSGVGQELEFCKGAAEAWAKKTGNEIQIVTPPNDASERLALYQQVLSAGSDKIDVLQVDVVWPGLLGNHLLDLKPFTKGVEKEHFAGFIANNTNNNRLVAMPWFANAGLLFYRKDLLQKYGQKVPDTWDELGASAKKIQDGERAAGNDKMWGYVWQGRAYEGLTCDALEWVASFGGGSIVEDNGKVSIKNPNASKALQTAASWVGGISPTAVLNYAEEEARGVFQAGNAVYMRNWPYAWSLAQNDDSVIKGKVGVATLPKGGAGGRNAATLGGESLAVSKYSKHAAEAADLVMYMTSAAVQKDRAIRGSFNPTLGSLYKDPEVVKANPFMGELYGTFTSAVGRPTTVTGARYNQVSNQFWNAAHEVLSGKAKPDEALGRLEESLTRLSRGGKWN</sequence>
<dbReference type="GO" id="GO:0015768">
    <property type="term" value="P:maltose transport"/>
    <property type="evidence" value="ECO:0007669"/>
    <property type="project" value="TreeGrafter"/>
</dbReference>
<comment type="similarity">
    <text evidence="1">Belongs to the bacterial solute-binding protein 1 family.</text>
</comment>
<evidence type="ECO:0000256" key="4">
    <source>
        <dbReference type="SAM" id="SignalP"/>
    </source>
</evidence>
<protein>
    <submittedName>
        <fullName evidence="5">ABC transporter substrate-binding protein</fullName>
    </submittedName>
</protein>
<evidence type="ECO:0000256" key="1">
    <source>
        <dbReference type="ARBA" id="ARBA00008520"/>
    </source>
</evidence>
<dbReference type="Gene3D" id="3.40.190.10">
    <property type="entry name" value="Periplasmic binding protein-like II"/>
    <property type="match status" value="2"/>
</dbReference>
<feature type="chain" id="PRO_5018146108" evidence="4">
    <location>
        <begin position="27"/>
        <end position="426"/>
    </location>
</feature>
<dbReference type="PANTHER" id="PTHR30061">
    <property type="entry name" value="MALTOSE-BINDING PERIPLASMIC PROTEIN"/>
    <property type="match status" value="1"/>
</dbReference>
<dbReference type="Pfam" id="PF01547">
    <property type="entry name" value="SBP_bac_1"/>
    <property type="match status" value="1"/>
</dbReference>
<evidence type="ECO:0000313" key="6">
    <source>
        <dbReference type="Proteomes" id="UP000267464"/>
    </source>
</evidence>
<dbReference type="SUPFAM" id="SSF53850">
    <property type="entry name" value="Periplasmic binding protein-like II"/>
    <property type="match status" value="1"/>
</dbReference>
<dbReference type="AlphaFoldDB" id="A0A3N7HUP9"/>
<gene>
    <name evidence="5" type="ORF">DZC73_00265</name>
</gene>
<evidence type="ECO:0000256" key="2">
    <source>
        <dbReference type="ARBA" id="ARBA00022448"/>
    </source>
</evidence>
<evidence type="ECO:0000256" key="3">
    <source>
        <dbReference type="ARBA" id="ARBA00022729"/>
    </source>
</evidence>
<feature type="signal peptide" evidence="4">
    <location>
        <begin position="1"/>
        <end position="26"/>
    </location>
</feature>
<reference evidence="5 6" key="2">
    <citation type="submission" date="2018-12" db="EMBL/GenBank/DDBJ databases">
        <title>Rhizobacter gummiphilus sp. nov., a rubber-degrading bacterium isolated from the soil of a botanical garden in Japan.</title>
        <authorList>
            <person name="Shunsuke S.S."/>
        </authorList>
    </citation>
    <scope>NUCLEOTIDE SEQUENCE [LARGE SCALE GENOMIC DNA]</scope>
    <source>
        <strain evidence="5 6">S-16</strain>
    </source>
</reference>
<name>A0A3N7HUP9_9BURK</name>
<dbReference type="GO" id="GO:0042956">
    <property type="term" value="P:maltodextrin transmembrane transport"/>
    <property type="evidence" value="ECO:0007669"/>
    <property type="project" value="TreeGrafter"/>
</dbReference>
<dbReference type="PANTHER" id="PTHR30061:SF50">
    <property type="entry name" value="MALTOSE_MALTODEXTRIN-BINDING PERIPLASMIC PROTEIN"/>
    <property type="match status" value="1"/>
</dbReference>
<keyword evidence="3 4" id="KW-0732">Signal</keyword>
<dbReference type="InterPro" id="IPR006059">
    <property type="entry name" value="SBP"/>
</dbReference>
<dbReference type="Proteomes" id="UP000267464">
    <property type="component" value="Unassembled WGS sequence"/>
</dbReference>
<evidence type="ECO:0000313" key="5">
    <source>
        <dbReference type="EMBL" id="RQP25553.1"/>
    </source>
</evidence>
<dbReference type="CDD" id="cd14750">
    <property type="entry name" value="PBP2_TMBP"/>
    <property type="match status" value="1"/>
</dbReference>
<keyword evidence="2" id="KW-0813">Transport</keyword>
<keyword evidence="6" id="KW-1185">Reference proteome</keyword>
<dbReference type="RefSeq" id="WP_124538205.1">
    <property type="nucleotide sequence ID" value="NZ_QUSW01000001.1"/>
</dbReference>
<reference evidence="5 6" key="1">
    <citation type="submission" date="2018-08" db="EMBL/GenBank/DDBJ databases">
        <authorList>
            <person name="Khan S.A."/>
            <person name="Jeon C.O."/>
            <person name="Chun B.H."/>
            <person name="Jeong S.E."/>
        </authorList>
    </citation>
    <scope>NUCLEOTIDE SEQUENCE [LARGE SCALE GENOMIC DNA]</scope>
    <source>
        <strain evidence="5 6">S-16</strain>
    </source>
</reference>
<comment type="caution">
    <text evidence="5">The sequence shown here is derived from an EMBL/GenBank/DDBJ whole genome shotgun (WGS) entry which is preliminary data.</text>
</comment>
<proteinExistence type="inferred from homology"/>